<dbReference type="AlphaFoldDB" id="A0A511TF46"/>
<evidence type="ECO:0000313" key="5">
    <source>
        <dbReference type="Proteomes" id="UP000183760"/>
    </source>
</evidence>
<evidence type="ECO:0000313" key="3">
    <source>
        <dbReference type="EMBL" id="GEN12022.1"/>
    </source>
</evidence>
<organism evidence="3 6">
    <name type="scientific">Myxococcus fulvus</name>
    <dbReference type="NCBI Taxonomy" id="33"/>
    <lineage>
        <taxon>Bacteria</taxon>
        <taxon>Pseudomonadati</taxon>
        <taxon>Myxococcota</taxon>
        <taxon>Myxococcia</taxon>
        <taxon>Myxococcales</taxon>
        <taxon>Cystobacterineae</taxon>
        <taxon>Myxococcaceae</taxon>
        <taxon>Myxococcus</taxon>
    </lineage>
</organism>
<evidence type="ECO:0000313" key="6">
    <source>
        <dbReference type="Proteomes" id="UP000321514"/>
    </source>
</evidence>
<dbReference type="SMART" id="SM00422">
    <property type="entry name" value="HTH_MERR"/>
    <property type="match status" value="1"/>
</dbReference>
<reference evidence="4 5" key="1">
    <citation type="submission" date="2016-10" db="EMBL/GenBank/DDBJ databases">
        <authorList>
            <person name="Varghese N."/>
            <person name="Submissions S."/>
        </authorList>
    </citation>
    <scope>NUCLEOTIDE SEQUENCE [LARGE SCALE GENOMIC DNA]</scope>
    <source>
        <strain evidence="4 5">DSM 16525</strain>
    </source>
</reference>
<dbReference type="PANTHER" id="PTHR30204">
    <property type="entry name" value="REDOX-CYCLING DRUG-SENSING TRANSCRIPTIONAL ACTIVATOR SOXR"/>
    <property type="match status" value="1"/>
</dbReference>
<name>A0A511TF46_MYXFU</name>
<dbReference type="InterPro" id="IPR009061">
    <property type="entry name" value="DNA-bd_dom_put_sf"/>
</dbReference>
<reference evidence="3 6" key="2">
    <citation type="submission" date="2019-07" db="EMBL/GenBank/DDBJ databases">
        <title>Whole genome shotgun sequence of Myxococcus fulvus NBRC 100333.</title>
        <authorList>
            <person name="Hosoyama A."/>
            <person name="Uohara A."/>
            <person name="Ohji S."/>
            <person name="Ichikawa N."/>
        </authorList>
    </citation>
    <scope>NUCLEOTIDE SEQUENCE [LARGE SCALE GENOMIC DNA]</scope>
    <source>
        <strain evidence="3 6">NBRC 100333</strain>
    </source>
</reference>
<protein>
    <submittedName>
        <fullName evidence="3">MerR family transcriptional regulator</fullName>
    </submittedName>
    <submittedName>
        <fullName evidence="4">Transcriptional regulator, MerR family</fullName>
    </submittedName>
</protein>
<keyword evidence="1" id="KW-0238">DNA-binding</keyword>
<dbReference type="InterPro" id="IPR047057">
    <property type="entry name" value="MerR_fam"/>
</dbReference>
<evidence type="ECO:0000259" key="2">
    <source>
        <dbReference type="PROSITE" id="PS50937"/>
    </source>
</evidence>
<dbReference type="EMBL" id="BJXR01000053">
    <property type="protein sequence ID" value="GEN12022.1"/>
    <property type="molecule type" value="Genomic_DNA"/>
</dbReference>
<gene>
    <name evidence="3" type="ORF">MFU01_70590</name>
    <name evidence="4" type="ORF">SAMN05443572_111309</name>
</gene>
<accession>A0A511TF46</accession>
<proteinExistence type="predicted"/>
<comment type="caution">
    <text evidence="3">The sequence shown here is derived from an EMBL/GenBank/DDBJ whole genome shotgun (WGS) entry which is preliminary data.</text>
</comment>
<dbReference type="EMBL" id="FOIB01000011">
    <property type="protein sequence ID" value="SEU36787.1"/>
    <property type="molecule type" value="Genomic_DNA"/>
</dbReference>
<dbReference type="Proteomes" id="UP000321514">
    <property type="component" value="Unassembled WGS sequence"/>
</dbReference>
<dbReference type="InterPro" id="IPR000551">
    <property type="entry name" value="MerR-type_HTH_dom"/>
</dbReference>
<dbReference type="GO" id="GO:0003700">
    <property type="term" value="F:DNA-binding transcription factor activity"/>
    <property type="evidence" value="ECO:0007669"/>
    <property type="project" value="InterPro"/>
</dbReference>
<keyword evidence="5" id="KW-1185">Reference proteome</keyword>
<dbReference type="CDD" id="cd00592">
    <property type="entry name" value="HTH_MerR-like"/>
    <property type="match status" value="1"/>
</dbReference>
<dbReference type="PRINTS" id="PR00040">
    <property type="entry name" value="HTHMERR"/>
</dbReference>
<dbReference type="RefSeq" id="WP_046712339.1">
    <property type="nucleotide sequence ID" value="NZ_BJXR01000053.1"/>
</dbReference>
<evidence type="ECO:0000256" key="1">
    <source>
        <dbReference type="ARBA" id="ARBA00023125"/>
    </source>
</evidence>
<feature type="domain" description="HTH merR-type" evidence="2">
    <location>
        <begin position="4"/>
        <end position="73"/>
    </location>
</feature>
<dbReference type="OrthoDB" id="9802944at2"/>
<evidence type="ECO:0000313" key="4">
    <source>
        <dbReference type="EMBL" id="SEU36787.1"/>
    </source>
</evidence>
<dbReference type="SUPFAM" id="SSF46955">
    <property type="entry name" value="Putative DNA-binding domain"/>
    <property type="match status" value="1"/>
</dbReference>
<dbReference type="Proteomes" id="UP000183760">
    <property type="component" value="Unassembled WGS sequence"/>
</dbReference>
<dbReference type="GO" id="GO:0003677">
    <property type="term" value="F:DNA binding"/>
    <property type="evidence" value="ECO:0007669"/>
    <property type="project" value="UniProtKB-KW"/>
</dbReference>
<dbReference type="PROSITE" id="PS50937">
    <property type="entry name" value="HTH_MERR_2"/>
    <property type="match status" value="1"/>
</dbReference>
<dbReference type="PROSITE" id="PS00552">
    <property type="entry name" value="HTH_MERR_1"/>
    <property type="match status" value="1"/>
</dbReference>
<dbReference type="STRING" id="1334629.MFUL124B02_13330"/>
<dbReference type="Pfam" id="PF13411">
    <property type="entry name" value="MerR_1"/>
    <property type="match status" value="1"/>
</dbReference>
<dbReference type="PANTHER" id="PTHR30204:SF93">
    <property type="entry name" value="HTH MERR-TYPE DOMAIN-CONTAINING PROTEIN"/>
    <property type="match status" value="1"/>
</dbReference>
<sequence length="257" mass="28821">MARGLTISQVAAFASVTVKTVRHYQRLGLIEEPRRDGSGYRRYASADLLRLIQARALAEAGVPLAEISAMLDAAPERFAAHVADVERRLTERIAELVARRDMLHRLANGNRLLLPDRACAILDRATRLGFPPDYLDMIRESLVLAKALVPKFDDYLTQVEHSLDDARYMDLLKRWWDARAWAPEDPRVAELATAATEHLLVNPELLKVLTGSFPKAKAALRQELLENHRAEVAPSWVRLSALLEANLRAAGINLPKR</sequence>
<dbReference type="Gene3D" id="1.10.1660.10">
    <property type="match status" value="1"/>
</dbReference>